<dbReference type="PANTHER" id="PTHR10457">
    <property type="entry name" value="MEVALONATE KINASE/GALACTOKINASE"/>
    <property type="match status" value="1"/>
</dbReference>
<dbReference type="GO" id="GO:0005829">
    <property type="term" value="C:cytosol"/>
    <property type="evidence" value="ECO:0007669"/>
    <property type="project" value="TreeGrafter"/>
</dbReference>
<evidence type="ECO:0000256" key="2">
    <source>
        <dbReference type="ARBA" id="ARBA00022490"/>
    </source>
</evidence>
<dbReference type="RefSeq" id="WP_188777851.1">
    <property type="nucleotide sequence ID" value="NZ_BMKQ01000001.1"/>
</dbReference>
<protein>
    <recommendedName>
        <fullName evidence="11">Galactokinase</fullName>
        <ecNumber evidence="11">2.7.1.6</ecNumber>
    </recommendedName>
</protein>
<organism evidence="15 16">
    <name type="scientific">Marmoricola endophyticus</name>
    <dbReference type="NCBI Taxonomy" id="2040280"/>
    <lineage>
        <taxon>Bacteria</taxon>
        <taxon>Bacillati</taxon>
        <taxon>Actinomycetota</taxon>
        <taxon>Actinomycetes</taxon>
        <taxon>Propionibacteriales</taxon>
        <taxon>Nocardioidaceae</taxon>
        <taxon>Marmoricola</taxon>
    </lineage>
</organism>
<comment type="caution">
    <text evidence="15">The sequence shown here is derived from an EMBL/GenBank/DDBJ whole genome shotgun (WGS) entry which is preliminary data.</text>
</comment>
<evidence type="ECO:0000259" key="14">
    <source>
        <dbReference type="Pfam" id="PF10509"/>
    </source>
</evidence>
<dbReference type="Pfam" id="PF08544">
    <property type="entry name" value="GHMP_kinases_C"/>
    <property type="match status" value="1"/>
</dbReference>
<dbReference type="GO" id="GO:0006012">
    <property type="term" value="P:galactose metabolic process"/>
    <property type="evidence" value="ECO:0007669"/>
    <property type="project" value="UniProtKB-UniRule"/>
</dbReference>
<evidence type="ECO:0000313" key="16">
    <source>
        <dbReference type="Proteomes" id="UP000649179"/>
    </source>
</evidence>
<dbReference type="PANTHER" id="PTHR10457:SF7">
    <property type="entry name" value="GALACTOKINASE-RELATED"/>
    <property type="match status" value="1"/>
</dbReference>
<dbReference type="PRINTS" id="PR00959">
    <property type="entry name" value="MEVGALKINASE"/>
</dbReference>
<dbReference type="FunFam" id="3.30.70.890:FF:000001">
    <property type="entry name" value="Galactokinase"/>
    <property type="match status" value="1"/>
</dbReference>
<dbReference type="InterPro" id="IPR019539">
    <property type="entry name" value="GalKase_N"/>
</dbReference>
<evidence type="ECO:0000256" key="6">
    <source>
        <dbReference type="ARBA" id="ARBA00022777"/>
    </source>
</evidence>
<dbReference type="Proteomes" id="UP000649179">
    <property type="component" value="Unassembled WGS sequence"/>
</dbReference>
<dbReference type="InterPro" id="IPR013750">
    <property type="entry name" value="GHMP_kinase_C_dom"/>
</dbReference>
<sequence length="409" mass="43268">MTDDPRRRARASADPEWVRPWSDAEGRRAALETFRDRYDDEPDLVAAAPGRVNLIGEHTDYNDGLCLPLALPHSTYVAIRRRDDDRVVIASGLEDGAWTGALDDLGTAEGWPAYVAGVAWALGEAGFTVPGFEIMVESTVPLGAGLSSSAALECATGTAVLALLDVEESRETRMGLARAGIRAENEVAGAATGGMDQTVAVLGSPAHALLLDCRSWETELIPFDPAAAGLELLVVDTRAHHQLNDGAYESRRRACERAAAAIGVDSLRNATPAQVDALEDAELRSRARHVVTEIARVAECADVLRSGSWDRVGELMSASHVSMRDDFEISCPELDLVVDTATARGALGARMTGGGFGGSAIALVRQDDVPDTARAITEAFAAQGYDAPGFLPAPASAPARVLPALHLIR</sequence>
<dbReference type="InterPro" id="IPR014721">
    <property type="entry name" value="Ribsml_uS5_D2-typ_fold_subgr"/>
</dbReference>
<evidence type="ECO:0000256" key="4">
    <source>
        <dbReference type="ARBA" id="ARBA00022723"/>
    </source>
</evidence>
<dbReference type="NCBIfam" id="TIGR00131">
    <property type="entry name" value="gal_kin"/>
    <property type="match status" value="1"/>
</dbReference>
<dbReference type="GO" id="GO:0004335">
    <property type="term" value="F:galactokinase activity"/>
    <property type="evidence" value="ECO:0007669"/>
    <property type="project" value="UniProtKB-UniRule"/>
</dbReference>
<proteinExistence type="inferred from homology"/>
<feature type="domain" description="GHMP kinase C-terminal" evidence="13">
    <location>
        <begin position="304"/>
        <end position="381"/>
    </location>
</feature>
<keyword evidence="16" id="KW-1185">Reference proteome</keyword>
<accession>A0A917F101</accession>
<reference evidence="15" key="2">
    <citation type="submission" date="2020-09" db="EMBL/GenBank/DDBJ databases">
        <authorList>
            <person name="Sun Q."/>
            <person name="Zhou Y."/>
        </authorList>
    </citation>
    <scope>NUCLEOTIDE SEQUENCE</scope>
    <source>
        <strain evidence="15">CGMCC 1.16067</strain>
    </source>
</reference>
<dbReference type="InterPro" id="IPR006204">
    <property type="entry name" value="GHMP_kinase_N_dom"/>
</dbReference>
<feature type="domain" description="GHMP kinase N-terminal" evidence="12">
    <location>
        <begin position="114"/>
        <end position="203"/>
    </location>
</feature>
<dbReference type="InterPro" id="IPR006203">
    <property type="entry name" value="GHMP_knse_ATP-bd_CS"/>
</dbReference>
<keyword evidence="9" id="KW-0299">Galactose metabolism</keyword>
<keyword evidence="6" id="KW-0418">Kinase</keyword>
<evidence type="ECO:0000256" key="9">
    <source>
        <dbReference type="ARBA" id="ARBA00023144"/>
    </source>
</evidence>
<keyword evidence="2" id="KW-0963">Cytoplasm</keyword>
<dbReference type="EC" id="2.7.1.6" evidence="11"/>
<dbReference type="InterPro" id="IPR000705">
    <property type="entry name" value="Galactokinase"/>
</dbReference>
<evidence type="ECO:0000256" key="1">
    <source>
        <dbReference type="ARBA" id="ARBA00006566"/>
    </source>
</evidence>
<keyword evidence="3" id="KW-0808">Transferase</keyword>
<dbReference type="Gene3D" id="3.30.70.890">
    <property type="entry name" value="GHMP kinase, C-terminal domain"/>
    <property type="match status" value="1"/>
</dbReference>
<dbReference type="FunFam" id="3.30.230.10:FF:000017">
    <property type="entry name" value="Galactokinase"/>
    <property type="match status" value="1"/>
</dbReference>
<dbReference type="SUPFAM" id="SSF54211">
    <property type="entry name" value="Ribosomal protein S5 domain 2-like"/>
    <property type="match status" value="1"/>
</dbReference>
<evidence type="ECO:0000256" key="7">
    <source>
        <dbReference type="ARBA" id="ARBA00022840"/>
    </source>
</evidence>
<evidence type="ECO:0000256" key="3">
    <source>
        <dbReference type="ARBA" id="ARBA00022679"/>
    </source>
</evidence>
<dbReference type="PROSITE" id="PS00106">
    <property type="entry name" value="GALACTOKINASE"/>
    <property type="match status" value="1"/>
</dbReference>
<keyword evidence="7" id="KW-0067">ATP-binding</keyword>
<feature type="domain" description="Galactokinase N-terminal" evidence="14">
    <location>
        <begin position="32"/>
        <end position="81"/>
    </location>
</feature>
<dbReference type="EMBL" id="BMKQ01000001">
    <property type="protein sequence ID" value="GGF34108.1"/>
    <property type="molecule type" value="Genomic_DNA"/>
</dbReference>
<dbReference type="InterPro" id="IPR036554">
    <property type="entry name" value="GHMP_kinase_C_sf"/>
</dbReference>
<dbReference type="GO" id="GO:0046872">
    <property type="term" value="F:metal ion binding"/>
    <property type="evidence" value="ECO:0007669"/>
    <property type="project" value="UniProtKB-KW"/>
</dbReference>
<dbReference type="GO" id="GO:0005524">
    <property type="term" value="F:ATP binding"/>
    <property type="evidence" value="ECO:0007669"/>
    <property type="project" value="UniProtKB-UniRule"/>
</dbReference>
<dbReference type="Gene3D" id="3.30.230.10">
    <property type="match status" value="1"/>
</dbReference>
<evidence type="ECO:0000313" key="15">
    <source>
        <dbReference type="EMBL" id="GGF34108.1"/>
    </source>
</evidence>
<dbReference type="PRINTS" id="PR00473">
    <property type="entry name" value="GALCTOKINASE"/>
</dbReference>
<evidence type="ECO:0000256" key="11">
    <source>
        <dbReference type="NCBIfam" id="TIGR00131"/>
    </source>
</evidence>
<comment type="similarity">
    <text evidence="1">Belongs to the GHMP kinase family. GalK subfamily.</text>
</comment>
<evidence type="ECO:0000256" key="10">
    <source>
        <dbReference type="ARBA" id="ARBA00023277"/>
    </source>
</evidence>
<name>A0A917F101_9ACTN</name>
<keyword evidence="10" id="KW-0119">Carbohydrate metabolism</keyword>
<dbReference type="PROSITE" id="PS00627">
    <property type="entry name" value="GHMP_KINASES_ATP"/>
    <property type="match status" value="1"/>
</dbReference>
<evidence type="ECO:0000259" key="13">
    <source>
        <dbReference type="Pfam" id="PF08544"/>
    </source>
</evidence>
<dbReference type="SUPFAM" id="SSF55060">
    <property type="entry name" value="GHMP Kinase, C-terminal domain"/>
    <property type="match status" value="1"/>
</dbReference>
<evidence type="ECO:0000256" key="5">
    <source>
        <dbReference type="ARBA" id="ARBA00022741"/>
    </source>
</evidence>
<reference evidence="15" key="1">
    <citation type="journal article" date="2014" name="Int. J. Syst. Evol. Microbiol.">
        <title>Complete genome sequence of Corynebacterium casei LMG S-19264T (=DSM 44701T), isolated from a smear-ripened cheese.</title>
        <authorList>
            <consortium name="US DOE Joint Genome Institute (JGI-PGF)"/>
            <person name="Walter F."/>
            <person name="Albersmeier A."/>
            <person name="Kalinowski J."/>
            <person name="Ruckert C."/>
        </authorList>
    </citation>
    <scope>NUCLEOTIDE SEQUENCE</scope>
    <source>
        <strain evidence="15">CGMCC 1.16067</strain>
    </source>
</reference>
<dbReference type="InterPro" id="IPR020568">
    <property type="entry name" value="Ribosomal_Su5_D2-typ_SF"/>
</dbReference>
<dbReference type="PIRSF" id="PIRSF000530">
    <property type="entry name" value="Galactokinase"/>
    <property type="match status" value="1"/>
</dbReference>
<dbReference type="Pfam" id="PF10509">
    <property type="entry name" value="GalKase_gal_bdg"/>
    <property type="match status" value="1"/>
</dbReference>
<dbReference type="InterPro" id="IPR019741">
    <property type="entry name" value="Galactokinase_CS"/>
</dbReference>
<dbReference type="Pfam" id="PF00288">
    <property type="entry name" value="GHMP_kinases_N"/>
    <property type="match status" value="1"/>
</dbReference>
<keyword evidence="8" id="KW-0460">Magnesium</keyword>
<keyword evidence="5" id="KW-0547">Nucleotide-binding</keyword>
<keyword evidence="4" id="KW-0479">Metal-binding</keyword>
<evidence type="ECO:0000259" key="12">
    <source>
        <dbReference type="Pfam" id="PF00288"/>
    </source>
</evidence>
<dbReference type="AlphaFoldDB" id="A0A917F101"/>
<gene>
    <name evidence="15" type="ORF">GCM10011519_04480</name>
</gene>
<evidence type="ECO:0000256" key="8">
    <source>
        <dbReference type="ARBA" id="ARBA00022842"/>
    </source>
</evidence>
<dbReference type="InterPro" id="IPR006206">
    <property type="entry name" value="Mevalonate/galactokinase"/>
</dbReference>